<feature type="region of interest" description="Disordered" evidence="2">
    <location>
        <begin position="609"/>
        <end position="868"/>
    </location>
</feature>
<feature type="compositionally biased region" description="Basic and acidic residues" evidence="2">
    <location>
        <begin position="733"/>
        <end position="750"/>
    </location>
</feature>
<proteinExistence type="predicted"/>
<comment type="caution">
    <text evidence="4">The sequence shown here is derived from an EMBL/GenBank/DDBJ whole genome shotgun (WGS) entry which is preliminary data.</text>
</comment>
<dbReference type="CDD" id="cd00882">
    <property type="entry name" value="Ras_like_GTPase"/>
    <property type="match status" value="1"/>
</dbReference>
<feature type="compositionally biased region" description="Low complexity" evidence="2">
    <location>
        <begin position="641"/>
        <end position="653"/>
    </location>
</feature>
<dbReference type="PANTHER" id="PTHR32046:SF11">
    <property type="entry name" value="IMMUNE-ASSOCIATED NUCLEOTIDE-BINDING PROTEIN 10-LIKE"/>
    <property type="match status" value="1"/>
</dbReference>
<feature type="compositionally biased region" description="Polar residues" evidence="2">
    <location>
        <begin position="693"/>
        <end position="708"/>
    </location>
</feature>
<protein>
    <recommendedName>
        <fullName evidence="3">DUF8206 domain-containing protein</fullName>
    </recommendedName>
</protein>
<evidence type="ECO:0000256" key="1">
    <source>
        <dbReference type="SAM" id="Coils"/>
    </source>
</evidence>
<feature type="compositionally biased region" description="Low complexity" evidence="2">
    <location>
        <begin position="679"/>
        <end position="692"/>
    </location>
</feature>
<dbReference type="PANTHER" id="PTHR32046">
    <property type="entry name" value="G DOMAIN-CONTAINING PROTEIN"/>
    <property type="match status" value="1"/>
</dbReference>
<dbReference type="InterPro" id="IPR058519">
    <property type="entry name" value="DUF8206"/>
</dbReference>
<accession>A0ABD2MNS8</accession>
<dbReference type="Proteomes" id="UP001516400">
    <property type="component" value="Unassembled WGS sequence"/>
</dbReference>
<evidence type="ECO:0000256" key="2">
    <source>
        <dbReference type="SAM" id="MobiDB-lite"/>
    </source>
</evidence>
<dbReference type="PROSITE" id="PS00675">
    <property type="entry name" value="SIGMA54_INTERACT_1"/>
    <property type="match status" value="1"/>
</dbReference>
<keyword evidence="1" id="KW-0175">Coiled coil</keyword>
<name>A0ABD2MNS8_9CUCU</name>
<dbReference type="AlphaFoldDB" id="A0ABD2MNS8"/>
<evidence type="ECO:0000313" key="4">
    <source>
        <dbReference type="EMBL" id="KAL3268004.1"/>
    </source>
</evidence>
<dbReference type="InterPro" id="IPR027417">
    <property type="entry name" value="P-loop_NTPase"/>
</dbReference>
<reference evidence="4 5" key="1">
    <citation type="journal article" date="2021" name="BMC Biol.">
        <title>Horizontally acquired antibacterial genes associated with adaptive radiation of ladybird beetles.</title>
        <authorList>
            <person name="Li H.S."/>
            <person name="Tang X.F."/>
            <person name="Huang Y.H."/>
            <person name="Xu Z.Y."/>
            <person name="Chen M.L."/>
            <person name="Du X.Y."/>
            <person name="Qiu B.Y."/>
            <person name="Chen P.T."/>
            <person name="Zhang W."/>
            <person name="Slipinski A."/>
            <person name="Escalona H.E."/>
            <person name="Waterhouse R.M."/>
            <person name="Zwick A."/>
            <person name="Pang H."/>
        </authorList>
    </citation>
    <scope>NUCLEOTIDE SEQUENCE [LARGE SCALE GENOMIC DNA]</scope>
    <source>
        <strain evidence="4">SYSU2018</strain>
    </source>
</reference>
<gene>
    <name evidence="4" type="ORF">HHI36_007137</name>
</gene>
<dbReference type="EMBL" id="JABFTP020000021">
    <property type="protein sequence ID" value="KAL3268004.1"/>
    <property type="molecule type" value="Genomic_DNA"/>
</dbReference>
<feature type="compositionally biased region" description="Basic and acidic residues" evidence="2">
    <location>
        <begin position="715"/>
        <end position="724"/>
    </location>
</feature>
<feature type="compositionally biased region" description="Basic and acidic residues" evidence="2">
    <location>
        <begin position="793"/>
        <end position="811"/>
    </location>
</feature>
<evidence type="ECO:0000259" key="3">
    <source>
        <dbReference type="Pfam" id="PF26633"/>
    </source>
</evidence>
<dbReference type="InterPro" id="IPR025662">
    <property type="entry name" value="Sigma_54_int_dom_ATP-bd_1"/>
</dbReference>
<feature type="compositionally biased region" description="Polar residues" evidence="2">
    <location>
        <begin position="834"/>
        <end position="847"/>
    </location>
</feature>
<keyword evidence="5" id="KW-1185">Reference proteome</keyword>
<sequence>MEDKFNNLQLQDKTDINILLLGETGVGKSTFINSFANYLHYRDLEKAINEPPFVLIPCMFNIYDDKFQLHKVTIGSDVNECLQVGDSATQDVKTYVFPIWGGKTRIRLIDTPGMGDPRGVEQDDINCENILSYIGQLHELHAICFLFKPNDSRVTVTFEYCVKQILSRLEKSASQNIIFLFTNTKGTQYKPGETIACLKRVVEEIKKQPPHVDIKIKENVFCFENEAFRYLGAVKQGIQFETNAKEEFSKSWKNSTEQAWKLINYIVGDSVQQPLRPHFVKNSTCINEARRVINQLAQPLADISQLIFDNLRILDRRRMELQHQNLSLNTLKSKLYVPIINLKSIKLTQPATVCCDPKCAELVLIDGLKTWNYKQRCHDPCHLRNVPQEIIGAPQLQYCTAMNKATQTCLRCGCPQTVHMHIYYMTEKFDDKKIDASVQSRINSSEKALAEAERIINEIKKRKTELESEKDVIINCAVKFASFLQANAITPFNDAYRKYIEYMIIREESLGKNADMKTIYHWKSLLNKYDEMKSTFDKVIQLSASLGQDAVEVDAKCVTEQLEKLYSLKHNGQKIKELYLTQKTSRKKEYSQSEYLHPSPVLDPVKYVRQSQSDIEGTEKKRQNSKTRAVKRNVEFKKNKNFNVQKQNIKKNVLTTDSNRRYGYSSGRRDGVARPDVPPSYGNPGSSYSKPYNSQSYNNQMPQENRPSYRNLMHHGNEYREDYHNGAPYNSRPPHDSRQSHNRCYGDRQPPHGGAPFNDDRVDIRQQHMRPPHPYGPERPESRPIRNTTPYDDGYHYDYDRMRPYDNRPSNERIVTTFYREYENPPPPPYNYPGSSNQYWNDGGHNNQPRRHRSGKGCDKCSNCGSDY</sequence>
<feature type="coiled-coil region" evidence="1">
    <location>
        <begin position="442"/>
        <end position="469"/>
    </location>
</feature>
<organism evidence="4 5">
    <name type="scientific">Cryptolaemus montrouzieri</name>
    <dbReference type="NCBI Taxonomy" id="559131"/>
    <lineage>
        <taxon>Eukaryota</taxon>
        <taxon>Metazoa</taxon>
        <taxon>Ecdysozoa</taxon>
        <taxon>Arthropoda</taxon>
        <taxon>Hexapoda</taxon>
        <taxon>Insecta</taxon>
        <taxon>Pterygota</taxon>
        <taxon>Neoptera</taxon>
        <taxon>Endopterygota</taxon>
        <taxon>Coleoptera</taxon>
        <taxon>Polyphaga</taxon>
        <taxon>Cucujiformia</taxon>
        <taxon>Coccinelloidea</taxon>
        <taxon>Coccinellidae</taxon>
        <taxon>Scymninae</taxon>
        <taxon>Scymnini</taxon>
        <taxon>Cryptolaemus</taxon>
    </lineage>
</organism>
<feature type="domain" description="DUF8206" evidence="3">
    <location>
        <begin position="346"/>
        <end position="424"/>
    </location>
</feature>
<dbReference type="SUPFAM" id="SSF52540">
    <property type="entry name" value="P-loop containing nucleoside triphosphate hydrolases"/>
    <property type="match status" value="1"/>
</dbReference>
<dbReference type="Pfam" id="PF26633">
    <property type="entry name" value="DUF8206"/>
    <property type="match status" value="1"/>
</dbReference>
<evidence type="ECO:0000313" key="5">
    <source>
        <dbReference type="Proteomes" id="UP001516400"/>
    </source>
</evidence>
<dbReference type="Gene3D" id="3.40.50.300">
    <property type="entry name" value="P-loop containing nucleotide triphosphate hydrolases"/>
    <property type="match status" value="1"/>
</dbReference>